<accession>A0ABQ2BZP7</accession>
<protein>
    <recommendedName>
        <fullName evidence="1">M23ase beta-sheet core domain-containing protein</fullName>
    </recommendedName>
</protein>
<dbReference type="PANTHER" id="PTHR21666">
    <property type="entry name" value="PEPTIDASE-RELATED"/>
    <property type="match status" value="1"/>
</dbReference>
<dbReference type="Gene3D" id="2.70.70.10">
    <property type="entry name" value="Glucose Permease (Domain IIA)"/>
    <property type="match status" value="1"/>
</dbReference>
<dbReference type="InterPro" id="IPR011055">
    <property type="entry name" value="Dup_hybrid_motif"/>
</dbReference>
<dbReference type="CDD" id="cd12797">
    <property type="entry name" value="M23_peptidase"/>
    <property type="match status" value="1"/>
</dbReference>
<dbReference type="Pfam" id="PF01551">
    <property type="entry name" value="Peptidase_M23"/>
    <property type="match status" value="1"/>
</dbReference>
<organism evidence="2 3">
    <name type="scientific">Winogradskyella haliclonae</name>
    <dbReference type="NCBI Taxonomy" id="2048558"/>
    <lineage>
        <taxon>Bacteria</taxon>
        <taxon>Pseudomonadati</taxon>
        <taxon>Bacteroidota</taxon>
        <taxon>Flavobacteriia</taxon>
        <taxon>Flavobacteriales</taxon>
        <taxon>Flavobacteriaceae</taxon>
        <taxon>Winogradskyella</taxon>
    </lineage>
</organism>
<sequence>MSKSILIIISICLFSCSSDNYTKPSFIDFKVDKDSIYVISKNKLHCPLYVKAINRKTKKETFRQLDAKQESVILSYPNTKADSNSILKKYRFLGYYGEYPFKSYDTNHIYTLPFQKGYQSLVIQGYDGDFSHYGSFSAKCLDFEMAVGDTIVAARDGVVVKVSIKHNKQGTTEDYKDYGNYMMLYHPDNTFTQYVHLKQYGNLAKVGDSVKAKQPIALSGYTGWTTIPHLHFGVYKPTATGLVSIPVILDSIPGKELKRGDILTKKQK</sequence>
<reference evidence="3" key="1">
    <citation type="journal article" date="2019" name="Int. J. Syst. Evol. Microbiol.">
        <title>The Global Catalogue of Microorganisms (GCM) 10K type strain sequencing project: providing services to taxonomists for standard genome sequencing and annotation.</title>
        <authorList>
            <consortium name="The Broad Institute Genomics Platform"/>
            <consortium name="The Broad Institute Genome Sequencing Center for Infectious Disease"/>
            <person name="Wu L."/>
            <person name="Ma J."/>
        </authorList>
    </citation>
    <scope>NUCLEOTIDE SEQUENCE [LARGE SCALE GENOMIC DNA]</scope>
    <source>
        <strain evidence="3">CCM 8681</strain>
    </source>
</reference>
<dbReference type="InterPro" id="IPR016047">
    <property type="entry name" value="M23ase_b-sheet_dom"/>
</dbReference>
<dbReference type="InterPro" id="IPR050570">
    <property type="entry name" value="Cell_wall_metabolism_enzyme"/>
</dbReference>
<feature type="domain" description="M23ase beta-sheet core" evidence="1">
    <location>
        <begin position="139"/>
        <end position="236"/>
    </location>
</feature>
<dbReference type="Proteomes" id="UP000624701">
    <property type="component" value="Unassembled WGS sequence"/>
</dbReference>
<evidence type="ECO:0000313" key="3">
    <source>
        <dbReference type="Proteomes" id="UP000624701"/>
    </source>
</evidence>
<dbReference type="SUPFAM" id="SSF51261">
    <property type="entry name" value="Duplicated hybrid motif"/>
    <property type="match status" value="1"/>
</dbReference>
<keyword evidence="3" id="KW-1185">Reference proteome</keyword>
<evidence type="ECO:0000259" key="1">
    <source>
        <dbReference type="Pfam" id="PF01551"/>
    </source>
</evidence>
<dbReference type="PANTHER" id="PTHR21666:SF270">
    <property type="entry name" value="MUREIN HYDROLASE ACTIVATOR ENVC"/>
    <property type="match status" value="1"/>
</dbReference>
<gene>
    <name evidence="2" type="ORF">GCM10011444_22690</name>
</gene>
<dbReference type="RefSeq" id="WP_188374873.1">
    <property type="nucleotide sequence ID" value="NZ_BMDQ01000003.1"/>
</dbReference>
<dbReference type="EMBL" id="BMDQ01000003">
    <property type="protein sequence ID" value="GGI57960.1"/>
    <property type="molecule type" value="Genomic_DNA"/>
</dbReference>
<evidence type="ECO:0000313" key="2">
    <source>
        <dbReference type="EMBL" id="GGI57960.1"/>
    </source>
</evidence>
<proteinExistence type="predicted"/>
<comment type="caution">
    <text evidence="2">The sequence shown here is derived from an EMBL/GenBank/DDBJ whole genome shotgun (WGS) entry which is preliminary data.</text>
</comment>
<name>A0ABQ2BZP7_9FLAO</name>